<reference evidence="2" key="1">
    <citation type="submission" date="2017-05" db="EMBL/GenBank/DDBJ databases">
        <authorList>
            <person name="Song R."/>
            <person name="Chenine A.L."/>
            <person name="Ruprecht R.M."/>
        </authorList>
    </citation>
    <scope>NUCLEOTIDE SEQUENCE</scope>
    <source>
        <strain evidence="2">Kingella_eburonensis</strain>
    </source>
</reference>
<reference evidence="3 4" key="2">
    <citation type="submission" date="2017-06" db="EMBL/GenBank/DDBJ databases">
        <authorList>
            <person name="Kim H.J."/>
            <person name="Triplett B.A."/>
        </authorList>
    </citation>
    <scope>NUCLEOTIDE SEQUENCE [LARGE SCALE GENOMIC DNA]</scope>
    <source>
        <strain evidence="3">Kingella_eburonensis</strain>
    </source>
</reference>
<sequence length="81" mass="9069">MIGVYATCQAKADKVAEFEQLAQKFVNESRTHSGCENGYVFLEKWASKVDLDAHLACAFFLHRQRACAGVVYGKWFGYSNG</sequence>
<dbReference type="AlphaFoldDB" id="A0A238TD94"/>
<evidence type="ECO:0000313" key="2">
    <source>
        <dbReference type="EMBL" id="SMQ13041.1"/>
    </source>
</evidence>
<name>A0A238TD94_9NEIS</name>
<accession>A0A238TD94</accession>
<dbReference type="Proteomes" id="UP000215450">
    <property type="component" value="Unassembled WGS sequence"/>
</dbReference>
<proteinExistence type="predicted"/>
<dbReference type="InterPro" id="IPR011008">
    <property type="entry name" value="Dimeric_a/b-barrel"/>
</dbReference>
<gene>
    <name evidence="2" type="ORF">KEBURONENSIS_00411</name>
    <name evidence="3" type="ORF">KEBURONENSIS_01468</name>
</gene>
<dbReference type="Pfam" id="PF03992">
    <property type="entry name" value="ABM"/>
    <property type="match status" value="1"/>
</dbReference>
<dbReference type="InterPro" id="IPR007138">
    <property type="entry name" value="ABM_dom"/>
</dbReference>
<feature type="domain" description="ABM" evidence="1">
    <location>
        <begin position="1"/>
        <end position="36"/>
    </location>
</feature>
<evidence type="ECO:0000313" key="4">
    <source>
        <dbReference type="Proteomes" id="UP000215450"/>
    </source>
</evidence>
<dbReference type="EMBL" id="FXUV01000041">
    <property type="protein sequence ID" value="SMQ13041.1"/>
    <property type="molecule type" value="Genomic_DNA"/>
</dbReference>
<evidence type="ECO:0000313" key="3">
    <source>
        <dbReference type="EMBL" id="SNB72593.1"/>
    </source>
</evidence>
<dbReference type="EMBL" id="FXUV02000030">
    <property type="protein sequence ID" value="SNB72593.1"/>
    <property type="molecule type" value="Genomic_DNA"/>
</dbReference>
<dbReference type="Gene3D" id="3.30.70.100">
    <property type="match status" value="1"/>
</dbReference>
<keyword evidence="4" id="KW-1185">Reference proteome</keyword>
<dbReference type="STRING" id="1522312.GCA_900177895_01125"/>
<organism evidence="3 4">
    <name type="scientific">Kingella negevensis</name>
    <dbReference type="NCBI Taxonomy" id="1522312"/>
    <lineage>
        <taxon>Bacteria</taxon>
        <taxon>Pseudomonadati</taxon>
        <taxon>Pseudomonadota</taxon>
        <taxon>Betaproteobacteria</taxon>
        <taxon>Neisseriales</taxon>
        <taxon>Neisseriaceae</taxon>
        <taxon>Kingella</taxon>
    </lineage>
</organism>
<dbReference type="SUPFAM" id="SSF54909">
    <property type="entry name" value="Dimeric alpha+beta barrel"/>
    <property type="match status" value="1"/>
</dbReference>
<evidence type="ECO:0000259" key="1">
    <source>
        <dbReference type="Pfam" id="PF03992"/>
    </source>
</evidence>
<protein>
    <recommendedName>
        <fullName evidence="1">ABM domain-containing protein</fullName>
    </recommendedName>
</protein>